<accession>A0A1G8TMY7</accession>
<evidence type="ECO:0000313" key="3">
    <source>
        <dbReference type="Proteomes" id="UP000182894"/>
    </source>
</evidence>
<dbReference type="InterPro" id="IPR023286">
    <property type="entry name" value="ABATE_dom_sf"/>
</dbReference>
<dbReference type="Proteomes" id="UP000182894">
    <property type="component" value="Unassembled WGS sequence"/>
</dbReference>
<sequence length="216" mass="23833">MPGWAMSVGQLKINAIRLVGGVSVLDYLNTCDGRRPGTSLTAVVDKLSSLEEIVHWFLHAGLIGEAEHARCVELVQQSSWHSVTAFRQLIGFRESLYRLFLSVALGEPVDARELEALNEVLVSTSSQRALISIPAGFVWTWRPCETLDGMTSGFTGRIAVQAAALLTSPDLARLRLCALPDCDWLFVDTSKNGRRRWCQMNVCGAKEKARRAVGQF</sequence>
<evidence type="ECO:0000313" key="2">
    <source>
        <dbReference type="EMBL" id="SDJ42773.1"/>
    </source>
</evidence>
<dbReference type="Pfam" id="PF07336">
    <property type="entry name" value="ABATE"/>
    <property type="match status" value="1"/>
</dbReference>
<reference evidence="3" key="1">
    <citation type="submission" date="2016-10" db="EMBL/GenBank/DDBJ databases">
        <authorList>
            <person name="Varghese N."/>
            <person name="Submissions S."/>
        </authorList>
    </citation>
    <scope>NUCLEOTIDE SEQUENCE [LARGE SCALE GENOMIC DNA]</scope>
    <source>
        <strain evidence="3">ATCC 700689</strain>
    </source>
</reference>
<dbReference type="OrthoDB" id="9808437at2"/>
<organism evidence="2 3">
    <name type="scientific">Pseudomonas abietaniphila</name>
    <dbReference type="NCBI Taxonomy" id="89065"/>
    <lineage>
        <taxon>Bacteria</taxon>
        <taxon>Pseudomonadati</taxon>
        <taxon>Pseudomonadota</taxon>
        <taxon>Gammaproteobacteria</taxon>
        <taxon>Pseudomonadales</taxon>
        <taxon>Pseudomonadaceae</taxon>
        <taxon>Pseudomonas</taxon>
    </lineage>
</organism>
<dbReference type="PANTHER" id="PTHR35525:SF3">
    <property type="entry name" value="BLL6575 PROTEIN"/>
    <property type="match status" value="1"/>
</dbReference>
<dbReference type="STRING" id="89065.SAMN05216605_12933"/>
<dbReference type="InterPro" id="IPR021005">
    <property type="entry name" value="Znf_CGNR"/>
</dbReference>
<keyword evidence="3" id="KW-1185">Reference proteome</keyword>
<name>A0A1G8TMY7_9PSED</name>
<feature type="domain" description="Zinc finger CGNR" evidence="1">
    <location>
        <begin position="173"/>
        <end position="211"/>
    </location>
</feature>
<evidence type="ECO:0000259" key="1">
    <source>
        <dbReference type="Pfam" id="PF11706"/>
    </source>
</evidence>
<dbReference type="AlphaFoldDB" id="A0A1G8TMY7"/>
<gene>
    <name evidence="2" type="ORF">SAMN05216605_12933</name>
</gene>
<dbReference type="Gene3D" id="1.10.3300.10">
    <property type="entry name" value="Jann2411-like domain"/>
    <property type="match status" value="1"/>
</dbReference>
<dbReference type="InterPro" id="IPR010852">
    <property type="entry name" value="ABATE"/>
</dbReference>
<dbReference type="Pfam" id="PF11706">
    <property type="entry name" value="zf-CGNR"/>
    <property type="match status" value="1"/>
</dbReference>
<dbReference type="EMBL" id="FNCO01000029">
    <property type="protein sequence ID" value="SDJ42773.1"/>
    <property type="molecule type" value="Genomic_DNA"/>
</dbReference>
<proteinExistence type="predicted"/>
<dbReference type="SUPFAM" id="SSF160904">
    <property type="entry name" value="Jann2411-like"/>
    <property type="match status" value="1"/>
</dbReference>
<dbReference type="PANTHER" id="PTHR35525">
    <property type="entry name" value="BLL6575 PROTEIN"/>
    <property type="match status" value="1"/>
</dbReference>
<protein>
    <submittedName>
        <fullName evidence="2">Putative stress-induced transcription regulator</fullName>
    </submittedName>
</protein>